<dbReference type="GeneID" id="4192466"/>
<gene>
    <name evidence="2" type="ordered locus">HQ_1746A</name>
</gene>
<accession>Q18JD7</accession>
<feature type="compositionally biased region" description="Acidic residues" evidence="1">
    <location>
        <begin position="106"/>
        <end position="115"/>
    </location>
</feature>
<dbReference type="eggNOG" id="arCOG07548">
    <property type="taxonomic scope" value="Archaea"/>
</dbReference>
<feature type="region of interest" description="Disordered" evidence="1">
    <location>
        <begin position="35"/>
        <end position="115"/>
    </location>
</feature>
<organism evidence="2 3">
    <name type="scientific">Haloquadratum walsbyi (strain DSM 16790 / HBSQ001)</name>
    <dbReference type="NCBI Taxonomy" id="362976"/>
    <lineage>
        <taxon>Archaea</taxon>
        <taxon>Methanobacteriati</taxon>
        <taxon>Methanobacteriota</taxon>
        <taxon>Stenosarchaea group</taxon>
        <taxon>Halobacteria</taxon>
        <taxon>Halobacteriales</taxon>
        <taxon>Haloferacaceae</taxon>
        <taxon>Haloquadratum</taxon>
    </lineage>
</organism>
<protein>
    <submittedName>
        <fullName evidence="2">Small CPxCG-related zinc finger protein</fullName>
    </submittedName>
</protein>
<feature type="compositionally biased region" description="Polar residues" evidence="1">
    <location>
        <begin position="72"/>
        <end position="99"/>
    </location>
</feature>
<dbReference type="EMBL" id="AM180088">
    <property type="protein sequence ID" value="CAJ51874.2"/>
    <property type="molecule type" value="Genomic_DNA"/>
</dbReference>
<dbReference type="AlphaFoldDB" id="Q18JD7"/>
<dbReference type="Proteomes" id="UP000001975">
    <property type="component" value="Chromosome"/>
</dbReference>
<name>Q18JD7_HALWD</name>
<dbReference type="HOGENOM" id="CLU_162434_0_0_2"/>
<evidence type="ECO:0000256" key="1">
    <source>
        <dbReference type="SAM" id="MobiDB-lite"/>
    </source>
</evidence>
<proteinExistence type="predicted"/>
<reference evidence="2 3" key="1">
    <citation type="journal article" date="2006" name="BMC Genomics">
        <title>The genome of the square archaeon Haloquadratum walsbyi: life at the limits of water activity.</title>
        <authorList>
            <person name="Bolhuis H.H."/>
            <person name="Palm P.P."/>
            <person name="Wende A.W."/>
            <person name="Falb M.M."/>
            <person name="Rampp M.M."/>
            <person name="Rodriguez-Valera F.F."/>
            <person name="Pfeiffer F.F."/>
            <person name="Oesterhelt D.D."/>
        </authorList>
    </citation>
    <scope>NUCLEOTIDE SEQUENCE [LARGE SCALE GENOMIC DNA]</scope>
    <source>
        <strain evidence="3">DSM 16790 / HBSQ001</strain>
    </source>
</reference>
<dbReference type="RefSeq" id="WP_011571021.1">
    <property type="nucleotide sequence ID" value="NC_008212.1"/>
</dbReference>
<evidence type="ECO:0000313" key="3">
    <source>
        <dbReference type="Proteomes" id="UP000001975"/>
    </source>
</evidence>
<evidence type="ECO:0000313" key="2">
    <source>
        <dbReference type="EMBL" id="CAJ51874.2"/>
    </source>
</evidence>
<dbReference type="KEGG" id="hwa:HQ_1746A"/>
<sequence>MHCPRCGTEFTTISIDGGSTAVYCDQCGFANIETSPASVESESETWDDAFNRFHDATADTSADTDAEDVQKKQNASMRPNDNSSMETNSHAGSESGSDQPSKDANANDDDDGDGG</sequence>
<keyword evidence="3" id="KW-1185">Reference proteome</keyword>